<evidence type="ECO:0008006" key="10">
    <source>
        <dbReference type="Google" id="ProtNLM"/>
    </source>
</evidence>
<dbReference type="GO" id="GO:0030692">
    <property type="term" value="C:Noc4p-Nop14p complex"/>
    <property type="evidence" value="ECO:0007669"/>
    <property type="project" value="TreeGrafter"/>
</dbReference>
<evidence type="ECO:0000256" key="3">
    <source>
        <dbReference type="ARBA" id="ARBA00022517"/>
    </source>
</evidence>
<feature type="compositionally biased region" description="Basic and acidic residues" evidence="7">
    <location>
        <begin position="159"/>
        <end position="169"/>
    </location>
</feature>
<dbReference type="EMBL" id="CADEPI010000003">
    <property type="protein sequence ID" value="CAB3360445.1"/>
    <property type="molecule type" value="Genomic_DNA"/>
</dbReference>
<keyword evidence="4" id="KW-0698">rRNA processing</keyword>
<keyword evidence="9" id="KW-1185">Reference proteome</keyword>
<dbReference type="GO" id="GO:0032040">
    <property type="term" value="C:small-subunit processome"/>
    <property type="evidence" value="ECO:0007669"/>
    <property type="project" value="InterPro"/>
</dbReference>
<evidence type="ECO:0000313" key="9">
    <source>
        <dbReference type="Proteomes" id="UP000494165"/>
    </source>
</evidence>
<keyword evidence="3" id="KW-0690">Ribosome biogenesis</keyword>
<dbReference type="OrthoDB" id="441771at2759"/>
<dbReference type="AlphaFoldDB" id="A0A8S1C3G7"/>
<dbReference type="InterPro" id="IPR007276">
    <property type="entry name" value="Nop14"/>
</dbReference>
<feature type="compositionally biased region" description="Acidic residues" evidence="7">
    <location>
        <begin position="333"/>
        <end position="345"/>
    </location>
</feature>
<sequence length="892" mass="101993">MLFHQSRGFIFIDCTCSATVYFVAMAKTNKSKSKLKSKKGSVKKSLTNKPKVLNPFEVHVNRQKFTVAGRKLKNDKGLPGVSRAKAIKKRKATLLQEYRVQHKANKFDDRRIGENNKGMTAEDRVVARFTAERNRNRKKTKFNLADEETLTHRGQSLMDIEKFDNPRSDSEDDDEQESGRLEAKFVSDAHFGGFLSRKEETESSTQSRQNLIQELIAESKKRKAEKKLENEKTAELTDKLDADWKDLQAIIYQSKRQKPNEVEEKPQIDDYDKAVRALVFEAKGVPTDRLKSEEEIAKEEKERLEKLEAERVARMHGKYDGLKPAPKHRSADDLDDGFEYEEDDPMLSYDADGNVQISDSNLRVQSVEEDDDDDDDQEERSEKEESEEEGSEEEGEEEEEEDQESGDEDDNEEAEDEEDDADSLSDLRLQVSEDEEEEKPVKNTLKKRKNATDARPDLAKLKEMMEQARKELPFTYTVPENYMDFVELFEDKALAQQSVILERMIKCNHPKLGNNNTAKLGALYAFLLQWLNDNTVDPPANKFVSNPNEEFLNTLLPHMFEVVQLSGAGNARRCTAAVLTEKYEEWVKTGANTVPPLDTIIFFQLILHIFPTSDFRHPATSPAVVFMAEILNNAAIHSFRDVCNGLFICELLTQYTSLSRRFLPEAFKFLSDVICALAQNETSPRFSDELKPSDLKNENLLPAAIEILHQMAEQSKSNVPSLPVILKPVVKVLSGVSQERIKKLGKAGADSIEGLKNLCLNPGRLEVMVMEKKRPKPLKLYEPRIEPVMYALNSIFLCFVKNILFFSYDGKRRVDMSEKKREKLKLVHKFKKEMKGAVREIRRDQDFLAKVQLKETLKSDAERKAKVKDILGSLATQAGELNKLDRKKGKKK</sequence>
<proteinExistence type="inferred from homology"/>
<evidence type="ECO:0000256" key="6">
    <source>
        <dbReference type="ARBA" id="ARBA00024695"/>
    </source>
</evidence>
<gene>
    <name evidence="8" type="ORF">CLODIP_2_CD08791</name>
</gene>
<evidence type="ECO:0000256" key="7">
    <source>
        <dbReference type="SAM" id="MobiDB-lite"/>
    </source>
</evidence>
<comment type="similarity">
    <text evidence="2">Belongs to the NOP14 family.</text>
</comment>
<feature type="compositionally biased region" description="Basic and acidic residues" evidence="7">
    <location>
        <begin position="287"/>
        <end position="321"/>
    </location>
</feature>
<feature type="compositionally biased region" description="Polar residues" evidence="7">
    <location>
        <begin position="355"/>
        <end position="364"/>
    </location>
</feature>
<evidence type="ECO:0000256" key="4">
    <source>
        <dbReference type="ARBA" id="ARBA00022552"/>
    </source>
</evidence>
<feature type="region of interest" description="Disordered" evidence="7">
    <location>
        <begin position="146"/>
        <end position="179"/>
    </location>
</feature>
<evidence type="ECO:0000313" key="8">
    <source>
        <dbReference type="EMBL" id="CAB3360445.1"/>
    </source>
</evidence>
<evidence type="ECO:0000256" key="5">
    <source>
        <dbReference type="ARBA" id="ARBA00023242"/>
    </source>
</evidence>
<reference evidence="8 9" key="1">
    <citation type="submission" date="2020-04" db="EMBL/GenBank/DDBJ databases">
        <authorList>
            <person name="Alioto T."/>
            <person name="Alioto T."/>
            <person name="Gomez Garrido J."/>
        </authorList>
    </citation>
    <scope>NUCLEOTIDE SEQUENCE [LARGE SCALE GENOMIC DNA]</scope>
</reference>
<feature type="region of interest" description="Disordered" evidence="7">
    <location>
        <begin position="287"/>
        <end position="456"/>
    </location>
</feature>
<organism evidence="8 9">
    <name type="scientific">Cloeon dipterum</name>
    <dbReference type="NCBI Taxonomy" id="197152"/>
    <lineage>
        <taxon>Eukaryota</taxon>
        <taxon>Metazoa</taxon>
        <taxon>Ecdysozoa</taxon>
        <taxon>Arthropoda</taxon>
        <taxon>Hexapoda</taxon>
        <taxon>Insecta</taxon>
        <taxon>Pterygota</taxon>
        <taxon>Palaeoptera</taxon>
        <taxon>Ephemeroptera</taxon>
        <taxon>Pisciforma</taxon>
        <taxon>Baetidae</taxon>
        <taxon>Cloeon</taxon>
    </lineage>
</organism>
<comment type="caution">
    <text evidence="8">The sequence shown here is derived from an EMBL/GenBank/DDBJ whole genome shotgun (WGS) entry which is preliminary data.</text>
</comment>
<evidence type="ECO:0000256" key="1">
    <source>
        <dbReference type="ARBA" id="ARBA00004604"/>
    </source>
</evidence>
<comment type="function">
    <text evidence="6">Involved in nucleolar processing of pre-18S ribosomal RNA. Has a role in the nuclear export of 40S pre-ribosomal subunit to the cytoplasm.</text>
</comment>
<dbReference type="Proteomes" id="UP000494165">
    <property type="component" value="Unassembled WGS sequence"/>
</dbReference>
<keyword evidence="5" id="KW-0539">Nucleus</keyword>
<evidence type="ECO:0000256" key="2">
    <source>
        <dbReference type="ARBA" id="ARBA00007466"/>
    </source>
</evidence>
<name>A0A8S1C3G7_9INSE</name>
<dbReference type="PANTHER" id="PTHR23183:SF0">
    <property type="entry name" value="NUCLEOLAR PROTEIN 14"/>
    <property type="match status" value="1"/>
</dbReference>
<protein>
    <recommendedName>
        <fullName evidence="10">Nucleolar protein 14</fullName>
    </recommendedName>
</protein>
<dbReference type="GO" id="GO:0030490">
    <property type="term" value="P:maturation of SSU-rRNA"/>
    <property type="evidence" value="ECO:0007669"/>
    <property type="project" value="TreeGrafter"/>
</dbReference>
<dbReference type="PANTHER" id="PTHR23183">
    <property type="entry name" value="NOP14"/>
    <property type="match status" value="1"/>
</dbReference>
<accession>A0A8S1C3G7</accession>
<feature type="compositionally biased region" description="Acidic residues" evidence="7">
    <location>
        <begin position="367"/>
        <end position="423"/>
    </location>
</feature>
<comment type="subcellular location">
    <subcellularLocation>
        <location evidence="1">Nucleus</location>
        <location evidence="1">Nucleolus</location>
    </subcellularLocation>
</comment>
<dbReference type="Pfam" id="PF04147">
    <property type="entry name" value="Nop14"/>
    <property type="match status" value="2"/>
</dbReference>